<protein>
    <recommendedName>
        <fullName evidence="1">DDE-1 domain-containing protein</fullName>
    </recommendedName>
</protein>
<sequence length="333" mass="37947">LTMRTKTRSGQSNLERGQAALAESSSRIRNLIATEDIEEIYNADQTGINHEYIPKTTTDGAGSKIVGIRCSGHEKDRITAMLLADTKGTKCPMFLVLQSKASKIKEKLVESLTQQTAFGPVVWPEIQELHERYPSRLYGKPTAWWSSEISKDSLTYHFGHRKGHDLKKFLLLWDDFSAHFCDEVVACAATMNVFLEKIPPTFTWMCQPADVAWVKPMKSARERWVTYLRHEIENHKNDEGIFQLRRPSRFDLVEWVNEAWEALPKATIVRGFVKCNLIDVKKNVPSEAVLSANNNRQATDEIASLLQQLDIHDVCYDEVVDTFDYIDVGADIE</sequence>
<dbReference type="Pfam" id="PF03184">
    <property type="entry name" value="DDE_1"/>
    <property type="match status" value="1"/>
</dbReference>
<dbReference type="EMBL" id="QUSY01000813">
    <property type="protein sequence ID" value="RHY27237.1"/>
    <property type="molecule type" value="Genomic_DNA"/>
</dbReference>
<dbReference type="PANTHER" id="PTHR19303">
    <property type="entry name" value="TRANSPOSON"/>
    <property type="match status" value="1"/>
</dbReference>
<accession>A0A3R6VIR6</accession>
<evidence type="ECO:0000259" key="1">
    <source>
        <dbReference type="Pfam" id="PF03184"/>
    </source>
</evidence>
<dbReference type="PANTHER" id="PTHR19303:SF57">
    <property type="entry name" value="HTH CENPB-TYPE DOMAIN-CONTAINING PROTEIN"/>
    <property type="match status" value="1"/>
</dbReference>
<dbReference type="VEuPathDB" id="FungiDB:H310_13160"/>
<evidence type="ECO:0000313" key="2">
    <source>
        <dbReference type="EMBL" id="RHY27237.1"/>
    </source>
</evidence>
<dbReference type="InterPro" id="IPR050863">
    <property type="entry name" value="CenT-Element_Derived"/>
</dbReference>
<dbReference type="GO" id="GO:0005634">
    <property type="term" value="C:nucleus"/>
    <property type="evidence" value="ECO:0007669"/>
    <property type="project" value="TreeGrafter"/>
</dbReference>
<dbReference type="AlphaFoldDB" id="A0A3R6VIR6"/>
<organism evidence="2 3">
    <name type="scientific">Aphanomyces invadans</name>
    <dbReference type="NCBI Taxonomy" id="157072"/>
    <lineage>
        <taxon>Eukaryota</taxon>
        <taxon>Sar</taxon>
        <taxon>Stramenopiles</taxon>
        <taxon>Oomycota</taxon>
        <taxon>Saprolegniomycetes</taxon>
        <taxon>Saprolegniales</taxon>
        <taxon>Verrucalvaceae</taxon>
        <taxon>Aphanomyces</taxon>
    </lineage>
</organism>
<evidence type="ECO:0000313" key="3">
    <source>
        <dbReference type="Proteomes" id="UP000285060"/>
    </source>
</evidence>
<proteinExistence type="predicted"/>
<feature type="domain" description="DDE-1" evidence="1">
    <location>
        <begin position="75"/>
        <end position="272"/>
    </location>
</feature>
<comment type="caution">
    <text evidence="2">The sequence shown here is derived from an EMBL/GenBank/DDBJ whole genome shotgun (WGS) entry which is preliminary data.</text>
</comment>
<keyword evidence="3" id="KW-1185">Reference proteome</keyword>
<gene>
    <name evidence="2" type="ORF">DYB32_006921</name>
</gene>
<dbReference type="GO" id="GO:0003677">
    <property type="term" value="F:DNA binding"/>
    <property type="evidence" value="ECO:0007669"/>
    <property type="project" value="TreeGrafter"/>
</dbReference>
<dbReference type="Proteomes" id="UP000285060">
    <property type="component" value="Unassembled WGS sequence"/>
</dbReference>
<name>A0A3R6VIR6_9STRA</name>
<feature type="non-terminal residue" evidence="2">
    <location>
        <position position="1"/>
    </location>
</feature>
<reference evidence="2 3" key="1">
    <citation type="submission" date="2018-08" db="EMBL/GenBank/DDBJ databases">
        <title>Aphanomyces genome sequencing and annotation.</title>
        <authorList>
            <person name="Minardi D."/>
            <person name="Oidtmann B."/>
            <person name="Van Der Giezen M."/>
            <person name="Studholme D.J."/>
        </authorList>
    </citation>
    <scope>NUCLEOTIDE SEQUENCE [LARGE SCALE GENOMIC DNA]</scope>
    <source>
        <strain evidence="2 3">NJM0002</strain>
    </source>
</reference>
<dbReference type="InterPro" id="IPR004875">
    <property type="entry name" value="DDE_SF_endonuclease_dom"/>
</dbReference>
<dbReference type="VEuPathDB" id="FungiDB:H310_15156"/>